<dbReference type="PANTHER" id="PTHR43628">
    <property type="entry name" value="ACTIVATOR OF C KINASE PROTEIN 1-RELATED"/>
    <property type="match status" value="1"/>
</dbReference>
<dbReference type="AlphaFoldDB" id="A0A1Y1HLW2"/>
<gene>
    <name evidence="2" type="ORF">KFL_000080550</name>
</gene>
<dbReference type="OMA" id="GNFASAC"/>
<dbReference type="STRING" id="105231.A0A1Y1HLW2"/>
<dbReference type="InterPro" id="IPR011990">
    <property type="entry name" value="TPR-like_helical_dom_sf"/>
</dbReference>
<dbReference type="InterPro" id="IPR006597">
    <property type="entry name" value="Sel1-like"/>
</dbReference>
<reference evidence="2 3" key="1">
    <citation type="journal article" date="2014" name="Nat. Commun.">
        <title>Klebsormidium flaccidum genome reveals primary factors for plant terrestrial adaptation.</title>
        <authorList>
            <person name="Hori K."/>
            <person name="Maruyama F."/>
            <person name="Fujisawa T."/>
            <person name="Togashi T."/>
            <person name="Yamamoto N."/>
            <person name="Seo M."/>
            <person name="Sato S."/>
            <person name="Yamada T."/>
            <person name="Mori H."/>
            <person name="Tajima N."/>
            <person name="Moriyama T."/>
            <person name="Ikeuchi M."/>
            <person name="Watanabe M."/>
            <person name="Wada H."/>
            <person name="Kobayashi K."/>
            <person name="Saito M."/>
            <person name="Masuda T."/>
            <person name="Sasaki-Sekimoto Y."/>
            <person name="Mashiguchi K."/>
            <person name="Awai K."/>
            <person name="Shimojima M."/>
            <person name="Masuda S."/>
            <person name="Iwai M."/>
            <person name="Nobusawa T."/>
            <person name="Narise T."/>
            <person name="Kondo S."/>
            <person name="Saito H."/>
            <person name="Sato R."/>
            <person name="Murakawa M."/>
            <person name="Ihara Y."/>
            <person name="Oshima-Yamada Y."/>
            <person name="Ohtaka K."/>
            <person name="Satoh M."/>
            <person name="Sonobe K."/>
            <person name="Ishii M."/>
            <person name="Ohtani R."/>
            <person name="Kanamori-Sato M."/>
            <person name="Honoki R."/>
            <person name="Miyazaki D."/>
            <person name="Mochizuki H."/>
            <person name="Umetsu J."/>
            <person name="Higashi K."/>
            <person name="Shibata D."/>
            <person name="Kamiya Y."/>
            <person name="Sato N."/>
            <person name="Nakamura Y."/>
            <person name="Tabata S."/>
            <person name="Ida S."/>
            <person name="Kurokawa K."/>
            <person name="Ohta H."/>
        </authorList>
    </citation>
    <scope>NUCLEOTIDE SEQUENCE [LARGE SCALE GENOMIC DNA]</scope>
    <source>
        <strain evidence="2 3">NIES-2285</strain>
    </source>
</reference>
<proteinExistence type="predicted"/>
<dbReference type="OrthoDB" id="272077at2759"/>
<dbReference type="SUPFAM" id="SSF81901">
    <property type="entry name" value="HCP-like"/>
    <property type="match status" value="1"/>
</dbReference>
<keyword evidence="3" id="KW-1185">Reference proteome</keyword>
<dbReference type="InterPro" id="IPR052945">
    <property type="entry name" value="Mitotic_Regulator"/>
</dbReference>
<name>A0A1Y1HLW2_KLENI</name>
<dbReference type="Proteomes" id="UP000054558">
    <property type="component" value="Unassembled WGS sequence"/>
</dbReference>
<evidence type="ECO:0000313" key="2">
    <source>
        <dbReference type="EMBL" id="GAQ78149.1"/>
    </source>
</evidence>
<evidence type="ECO:0000313" key="3">
    <source>
        <dbReference type="Proteomes" id="UP000054558"/>
    </source>
</evidence>
<evidence type="ECO:0000256" key="1">
    <source>
        <dbReference type="SAM" id="MobiDB-lite"/>
    </source>
</evidence>
<dbReference type="SMART" id="SM00671">
    <property type="entry name" value="SEL1"/>
    <property type="match status" value="6"/>
</dbReference>
<protein>
    <submittedName>
        <fullName evidence="2">Uncharacterized protein</fullName>
    </submittedName>
</protein>
<sequence>MREELVEASSSSLRNHRISKSTTVVGRTACLLEEPGRCPERSPKRSNARQNMIPRNQALKRPNGTVIDTGRAKRLRLMGFHGISEYEEAVAPRESAGDQTKAEVFASEAFYERGVIAVKEERRADGFECFRGGAALGSARCMLELAACFAEGDSCPQDVIAAVALFNQAHNLPGFAEVLGAELARVQYKLGKSAFDAGSIKAVEFLTAAADYGHPGAQYELGTLHELGWGVERNMDEAIVWWGKAADQNDLLALYKLGECHRDGKRVARDSAKAAALFSRAAELGHVSAGFEVGWCYFTGWGVARDFAEAFRWFRKAAEQGDRTAQSLVAYCYRSGTGVTKNVEKGLAWSKGRGKGGSVREQRTMTEC</sequence>
<dbReference type="Gene3D" id="1.25.40.10">
    <property type="entry name" value="Tetratricopeptide repeat domain"/>
    <property type="match status" value="1"/>
</dbReference>
<accession>A0A1Y1HLW2</accession>
<dbReference type="Pfam" id="PF08238">
    <property type="entry name" value="Sel1"/>
    <property type="match status" value="5"/>
</dbReference>
<feature type="region of interest" description="Disordered" evidence="1">
    <location>
        <begin position="35"/>
        <end position="55"/>
    </location>
</feature>
<dbReference type="EMBL" id="DF236957">
    <property type="protein sequence ID" value="GAQ78149.1"/>
    <property type="molecule type" value="Genomic_DNA"/>
</dbReference>
<organism evidence="2 3">
    <name type="scientific">Klebsormidium nitens</name>
    <name type="common">Green alga</name>
    <name type="synonym">Ulothrix nitens</name>
    <dbReference type="NCBI Taxonomy" id="105231"/>
    <lineage>
        <taxon>Eukaryota</taxon>
        <taxon>Viridiplantae</taxon>
        <taxon>Streptophyta</taxon>
        <taxon>Klebsormidiophyceae</taxon>
        <taxon>Klebsormidiales</taxon>
        <taxon>Klebsormidiaceae</taxon>
        <taxon>Klebsormidium</taxon>
    </lineage>
</organism>
<dbReference type="PANTHER" id="PTHR43628:SF1">
    <property type="entry name" value="CHITIN SYNTHASE REGULATORY FACTOR 2-RELATED"/>
    <property type="match status" value="1"/>
</dbReference>